<dbReference type="Gene3D" id="1.10.260.40">
    <property type="entry name" value="lambda repressor-like DNA-binding domains"/>
    <property type="match status" value="1"/>
</dbReference>
<dbReference type="SMART" id="SM00530">
    <property type="entry name" value="HTH_XRE"/>
    <property type="match status" value="1"/>
</dbReference>
<keyword evidence="5" id="KW-1185">Reference proteome</keyword>
<keyword evidence="2" id="KW-0812">Transmembrane</keyword>
<dbReference type="CDD" id="cd00093">
    <property type="entry name" value="HTH_XRE"/>
    <property type="match status" value="1"/>
</dbReference>
<feature type="region of interest" description="Disordered" evidence="1">
    <location>
        <begin position="196"/>
        <end position="250"/>
    </location>
</feature>
<protein>
    <submittedName>
        <fullName evidence="4">Helix-turn-helix domain-containing protein</fullName>
    </submittedName>
</protein>
<comment type="caution">
    <text evidence="4">The sequence shown here is derived from an EMBL/GenBank/DDBJ whole genome shotgun (WGS) entry which is preliminary data.</text>
</comment>
<evidence type="ECO:0000256" key="1">
    <source>
        <dbReference type="SAM" id="MobiDB-lite"/>
    </source>
</evidence>
<accession>A0ABU2X688</accession>
<sequence>MSGSIGSTGATGPTEDAEALAELLRGLKERSGLSYGALAKRLGMSTSTLHRYCNGSAVPTDYAPIERLARVCRATREEQVELHRRWILADAARTRRRPSPGGTESEVTAPEVTAPGGAEPEGMASASTGSEHREPGGSDEPVVSGAGPSAPARARRRRIALIAPVAAAAALGAVALAAILPSFTGEADDRRAGDITVGTIAGPEDDTIPADTSPAASDSPSPSHPAKNGKPSASKSAAHTGGVTTEQAEAAPVKVTTRPYVYKDPCNQHFLVDSEPEQVGPPAVEQDAPRWAAAYGAVPSGDQRIALSVQGTGKDTVVLEALHVRIVTKGTPLAWNDYSMGVVCPGGGAAVKTESFDVDLDNGSPEVTLKNGQRDFPYKVSESDPEVFYVTARTKAHDVRWNLALDWSSGDRHGTVHIDNTGTPFRTSARRPGYTYQPGSSEWVKR</sequence>
<reference evidence="4" key="1">
    <citation type="submission" date="2024-05" db="EMBL/GenBank/DDBJ databases">
        <title>30 novel species of actinomycetes from the DSMZ collection.</title>
        <authorList>
            <person name="Nouioui I."/>
        </authorList>
    </citation>
    <scope>NUCLEOTIDE SEQUENCE</scope>
    <source>
        <strain evidence="4">DSM 41529</strain>
    </source>
</reference>
<keyword evidence="2" id="KW-0472">Membrane</keyword>
<feature type="compositionally biased region" description="Polar residues" evidence="1">
    <location>
        <begin position="231"/>
        <end position="247"/>
    </location>
</feature>
<organism evidence="4 5">
    <name type="scientific">Streptomyces lonegramiae</name>
    <dbReference type="NCBI Taxonomy" id="3075524"/>
    <lineage>
        <taxon>Bacteria</taxon>
        <taxon>Bacillati</taxon>
        <taxon>Actinomycetota</taxon>
        <taxon>Actinomycetes</taxon>
        <taxon>Kitasatosporales</taxon>
        <taxon>Streptomycetaceae</taxon>
        <taxon>Streptomyces</taxon>
    </lineage>
</organism>
<dbReference type="RefSeq" id="WP_311721695.1">
    <property type="nucleotide sequence ID" value="NZ_JAVRFD010000001.1"/>
</dbReference>
<evidence type="ECO:0000313" key="4">
    <source>
        <dbReference type="EMBL" id="MDT0541428.1"/>
    </source>
</evidence>
<dbReference type="EMBL" id="JAVRFD010000001">
    <property type="protein sequence ID" value="MDT0541428.1"/>
    <property type="molecule type" value="Genomic_DNA"/>
</dbReference>
<evidence type="ECO:0000313" key="5">
    <source>
        <dbReference type="Proteomes" id="UP001180754"/>
    </source>
</evidence>
<evidence type="ECO:0000256" key="2">
    <source>
        <dbReference type="SAM" id="Phobius"/>
    </source>
</evidence>
<proteinExistence type="predicted"/>
<feature type="transmembrane region" description="Helical" evidence="2">
    <location>
        <begin position="159"/>
        <end position="180"/>
    </location>
</feature>
<keyword evidence="2" id="KW-1133">Transmembrane helix</keyword>
<dbReference type="SUPFAM" id="SSF47413">
    <property type="entry name" value="lambda repressor-like DNA-binding domains"/>
    <property type="match status" value="1"/>
</dbReference>
<dbReference type="Proteomes" id="UP001180754">
    <property type="component" value="Unassembled WGS sequence"/>
</dbReference>
<feature type="compositionally biased region" description="Low complexity" evidence="1">
    <location>
        <begin position="209"/>
        <end position="226"/>
    </location>
</feature>
<dbReference type="Pfam" id="PF13560">
    <property type="entry name" value="HTH_31"/>
    <property type="match status" value="1"/>
</dbReference>
<feature type="domain" description="HTH cro/C1-type" evidence="3">
    <location>
        <begin position="24"/>
        <end position="79"/>
    </location>
</feature>
<dbReference type="PROSITE" id="PS50943">
    <property type="entry name" value="HTH_CROC1"/>
    <property type="match status" value="1"/>
</dbReference>
<dbReference type="InterPro" id="IPR010982">
    <property type="entry name" value="Lambda_DNA-bd_dom_sf"/>
</dbReference>
<name>A0ABU2X688_9ACTN</name>
<feature type="region of interest" description="Disordered" evidence="1">
    <location>
        <begin position="93"/>
        <end position="150"/>
    </location>
</feature>
<feature type="region of interest" description="Disordered" evidence="1">
    <location>
        <begin position="418"/>
        <end position="446"/>
    </location>
</feature>
<evidence type="ECO:0000259" key="3">
    <source>
        <dbReference type="PROSITE" id="PS50943"/>
    </source>
</evidence>
<gene>
    <name evidence="4" type="ORF">RND15_01690</name>
</gene>
<dbReference type="InterPro" id="IPR001387">
    <property type="entry name" value="Cro/C1-type_HTH"/>
</dbReference>